<accession>A0A6J4SKF1</accession>
<dbReference type="Gene3D" id="1.10.10.10">
    <property type="entry name" value="Winged helix-like DNA-binding domain superfamily/Winged helix DNA-binding domain"/>
    <property type="match status" value="1"/>
</dbReference>
<protein>
    <submittedName>
        <fullName evidence="5">Two-component transcriptional response regulator, LuxR family</fullName>
    </submittedName>
</protein>
<proteinExistence type="predicted"/>
<evidence type="ECO:0000256" key="3">
    <source>
        <dbReference type="ARBA" id="ARBA00023163"/>
    </source>
</evidence>
<dbReference type="CDD" id="cd06170">
    <property type="entry name" value="LuxR_C_like"/>
    <property type="match status" value="1"/>
</dbReference>
<dbReference type="InterPro" id="IPR000792">
    <property type="entry name" value="Tscrpt_reg_LuxR_C"/>
</dbReference>
<dbReference type="PRINTS" id="PR00038">
    <property type="entry name" value="HTHLUXR"/>
</dbReference>
<dbReference type="GO" id="GO:0006355">
    <property type="term" value="P:regulation of DNA-templated transcription"/>
    <property type="evidence" value="ECO:0007669"/>
    <property type="project" value="InterPro"/>
</dbReference>
<feature type="domain" description="HTH luxR-type" evidence="4">
    <location>
        <begin position="473"/>
        <end position="538"/>
    </location>
</feature>
<dbReference type="SUPFAM" id="SSF48452">
    <property type="entry name" value="TPR-like"/>
    <property type="match status" value="1"/>
</dbReference>
<dbReference type="InterPro" id="IPR016032">
    <property type="entry name" value="Sig_transdc_resp-reg_C-effctor"/>
</dbReference>
<evidence type="ECO:0000259" key="4">
    <source>
        <dbReference type="PROSITE" id="PS50043"/>
    </source>
</evidence>
<dbReference type="SUPFAM" id="SSF46894">
    <property type="entry name" value="C-terminal effector domain of the bipartite response regulators"/>
    <property type="match status" value="1"/>
</dbReference>
<dbReference type="InterPro" id="IPR011990">
    <property type="entry name" value="TPR-like_helical_dom_sf"/>
</dbReference>
<evidence type="ECO:0000256" key="1">
    <source>
        <dbReference type="ARBA" id="ARBA00023015"/>
    </source>
</evidence>
<dbReference type="PANTHER" id="PTHR44688">
    <property type="entry name" value="DNA-BINDING TRANSCRIPTIONAL ACTIVATOR DEVR_DOSR"/>
    <property type="match status" value="1"/>
</dbReference>
<dbReference type="SMART" id="SM00421">
    <property type="entry name" value="HTH_LUXR"/>
    <property type="match status" value="1"/>
</dbReference>
<keyword evidence="2" id="KW-0238">DNA-binding</keyword>
<keyword evidence="3" id="KW-0804">Transcription</keyword>
<dbReference type="Gene3D" id="1.25.40.10">
    <property type="entry name" value="Tetratricopeptide repeat domain"/>
    <property type="match status" value="2"/>
</dbReference>
<keyword evidence="1" id="KW-0805">Transcription regulation</keyword>
<reference evidence="5" key="1">
    <citation type="submission" date="2020-02" db="EMBL/GenBank/DDBJ databases">
        <authorList>
            <person name="Meier V. D."/>
        </authorList>
    </citation>
    <scope>NUCLEOTIDE SEQUENCE</scope>
    <source>
        <strain evidence="5">AVDCRST_MAG38</strain>
    </source>
</reference>
<gene>
    <name evidence="5" type="ORF">AVDCRST_MAG38-2893</name>
</gene>
<organism evidence="5">
    <name type="scientific">uncultured Solirubrobacteraceae bacterium</name>
    <dbReference type="NCBI Taxonomy" id="1162706"/>
    <lineage>
        <taxon>Bacteria</taxon>
        <taxon>Bacillati</taxon>
        <taxon>Actinomycetota</taxon>
        <taxon>Thermoleophilia</taxon>
        <taxon>Solirubrobacterales</taxon>
        <taxon>Solirubrobacteraceae</taxon>
        <taxon>environmental samples</taxon>
    </lineage>
</organism>
<dbReference type="InterPro" id="IPR036388">
    <property type="entry name" value="WH-like_DNA-bd_sf"/>
</dbReference>
<name>A0A6J4SKF1_9ACTN</name>
<sequence>MDSTRAGWEHFARAEWPAARDAFARALVAAPDDPEALDGLGQSLWWLGEREAAIDRRREAYVAYQREGDARRAGGVATYLAAEHRIDGQHAAAAGWLMRARRLLDGQETVPELGLLAIEEAKRATEPAEAERHARAALQVAQTLGDPDIECAALAQLGRAKVVDGRVQEGVALLDEAMTVALSGETRDPMACGDACCTTLVVCDGLADRDRAVQWCAAVVEFTERRHFTPVQAWCRGIFAALLVRSGEWERAEAVLAEALRRDAGGRRREWRMLPLAVLADLRLRQGRLEEAERLLVGLEEHPAALAPLVALHLERGETAVARALLERFEPDGGPEGERLALRAAVALAEGDTGCAADLAARLGAFARRRARDDLAAEAARAAGEAAARRGNGDAAVAELASAVDRFDSLGLPLEAARARLALARVRAAAGSPLALGCAVSARDAFERLGARRDADRAAALLRELGAAGRTTVRGGRDDLTVREREVLGLVVAGLSNAAIAERLVIAPKTAEHHVSRVLAKLGVRTRAEAAAHAAREGL</sequence>
<evidence type="ECO:0000313" key="5">
    <source>
        <dbReference type="EMBL" id="CAA9495667.1"/>
    </source>
</evidence>
<dbReference type="AlphaFoldDB" id="A0A6J4SKF1"/>
<dbReference type="Pfam" id="PF00196">
    <property type="entry name" value="GerE"/>
    <property type="match status" value="1"/>
</dbReference>
<dbReference type="EMBL" id="CADCVJ010000235">
    <property type="protein sequence ID" value="CAA9495667.1"/>
    <property type="molecule type" value="Genomic_DNA"/>
</dbReference>
<evidence type="ECO:0000256" key="2">
    <source>
        <dbReference type="ARBA" id="ARBA00023125"/>
    </source>
</evidence>
<dbReference type="GO" id="GO:0003677">
    <property type="term" value="F:DNA binding"/>
    <property type="evidence" value="ECO:0007669"/>
    <property type="project" value="UniProtKB-KW"/>
</dbReference>
<dbReference type="PROSITE" id="PS50043">
    <property type="entry name" value="HTH_LUXR_2"/>
    <property type="match status" value="1"/>
</dbReference>
<dbReference type="PANTHER" id="PTHR44688:SF16">
    <property type="entry name" value="DNA-BINDING TRANSCRIPTIONAL ACTIVATOR DEVR_DOSR"/>
    <property type="match status" value="1"/>
</dbReference>